<proteinExistence type="predicted"/>
<reference evidence="1 2" key="1">
    <citation type="journal article" date="2019" name="Int. J. Syst. Evol. Microbiol.">
        <title>The Global Catalogue of Microorganisms (GCM) 10K type strain sequencing project: providing services to taxonomists for standard genome sequencing and annotation.</title>
        <authorList>
            <consortium name="The Broad Institute Genomics Platform"/>
            <consortium name="The Broad Institute Genome Sequencing Center for Infectious Disease"/>
            <person name="Wu L."/>
            <person name="Ma J."/>
        </authorList>
    </citation>
    <scope>NUCLEOTIDE SEQUENCE [LARGE SCALE GENOMIC DNA]</scope>
    <source>
        <strain evidence="1 2">JCM 10303</strain>
    </source>
</reference>
<dbReference type="PANTHER" id="PTHR43135">
    <property type="entry name" value="ALPHA-D-RIBOSE 1-METHYLPHOSPHONATE 5-TRIPHOSPHATE DIPHOSPHATASE"/>
    <property type="match status" value="1"/>
</dbReference>
<accession>A0ABN1DH38</accession>
<dbReference type="SUPFAM" id="SSF51556">
    <property type="entry name" value="Metallo-dependent hydrolases"/>
    <property type="match status" value="1"/>
</dbReference>
<sequence>MGSPHSPDEWLLADSAWWGRWFGRCAVRVRDGVASEPVPEAPAGVPARAVEGTLLPGLRDAHVHCGLVDLRTVRARGISAADDLGGPADVLARLRDDPAAPRLRFAGAFLTAPGGYPSDRGWALPGSFREVGTAADARVAVREQQRIGASFIKIALHSGAGPLLAESVVDTVVTTAHDAGLPVVAHAEGEGTFGMALRHGVDRLAHTPWTEQLPDRALADAAERMVWISTLDIHGHGADTEARRTAIANLRAFAGYGGTVRYGTDLGNGPLPLGVNTREVAALLSAGLSPDEVLASMTDREAPPCWVAGGLEQDPDRFPDSLSTARVLG</sequence>
<dbReference type="Gene3D" id="3.20.20.140">
    <property type="entry name" value="Metal-dependent hydrolases"/>
    <property type="match status" value="1"/>
</dbReference>
<dbReference type="EMBL" id="BAAAGS010000035">
    <property type="protein sequence ID" value="GAA0542736.1"/>
    <property type="molecule type" value="Genomic_DNA"/>
</dbReference>
<gene>
    <name evidence="1" type="ORF">GCM10009533_47160</name>
</gene>
<evidence type="ECO:0000313" key="1">
    <source>
        <dbReference type="EMBL" id="GAA0542736.1"/>
    </source>
</evidence>
<dbReference type="Proteomes" id="UP001500729">
    <property type="component" value="Unassembled WGS sequence"/>
</dbReference>
<dbReference type="InterPro" id="IPR051781">
    <property type="entry name" value="Metallo-dep_Hydrolase"/>
</dbReference>
<dbReference type="RefSeq" id="WP_009946644.1">
    <property type="nucleotide sequence ID" value="NZ_BAAAGS010000035.1"/>
</dbReference>
<dbReference type="PANTHER" id="PTHR43135:SF3">
    <property type="entry name" value="ALPHA-D-RIBOSE 1-METHYLPHOSPHONATE 5-TRIPHOSPHATE DIPHOSPHATASE"/>
    <property type="match status" value="1"/>
</dbReference>
<name>A0ABN1DH38_SACER</name>
<organism evidence="1 2">
    <name type="scientific">Saccharopolyspora erythraea</name>
    <name type="common">Streptomyces erythraeus</name>
    <dbReference type="NCBI Taxonomy" id="1836"/>
    <lineage>
        <taxon>Bacteria</taxon>
        <taxon>Bacillati</taxon>
        <taxon>Actinomycetota</taxon>
        <taxon>Actinomycetes</taxon>
        <taxon>Pseudonocardiales</taxon>
        <taxon>Pseudonocardiaceae</taxon>
        <taxon>Saccharopolyspora</taxon>
    </lineage>
</organism>
<comment type="caution">
    <text evidence="1">The sequence shown here is derived from an EMBL/GenBank/DDBJ whole genome shotgun (WGS) entry which is preliminary data.</text>
</comment>
<keyword evidence="2" id="KW-1185">Reference proteome</keyword>
<evidence type="ECO:0000313" key="2">
    <source>
        <dbReference type="Proteomes" id="UP001500729"/>
    </source>
</evidence>
<dbReference type="InterPro" id="IPR032466">
    <property type="entry name" value="Metal_Hydrolase"/>
</dbReference>
<protein>
    <submittedName>
        <fullName evidence="1">Amidohydrolase family protein</fullName>
    </submittedName>
</protein>